<dbReference type="Pfam" id="PF00144">
    <property type="entry name" value="Beta-lactamase"/>
    <property type="match status" value="1"/>
</dbReference>
<dbReference type="InterPro" id="IPR012338">
    <property type="entry name" value="Beta-lactam/transpept-like"/>
</dbReference>
<evidence type="ECO:0000256" key="2">
    <source>
        <dbReference type="SAM" id="Phobius"/>
    </source>
</evidence>
<keyword evidence="2" id="KW-0812">Transmembrane</keyword>
<comment type="caution">
    <text evidence="5">The sequence shown here is derived from an EMBL/GenBank/DDBJ whole genome shotgun (WGS) entry which is preliminary data.</text>
</comment>
<sequence>MRLIFKAVFAAAFACASTAATAQDTAQPAPASPANPAPAAAPAAVNPRGPIPYTSLQRQQRPRPAAAPAAVAAPAAATASAAPSVPLTAAPALPTAPSGARLSPGETIPAAELEPYVDGVVRSAMDRDHIAGVTVSVVQNGQVVLKKGYGLAALSPARKVDPDQTLFRIGSISKTFTWIALMNEIEAGRIRQDAPVNLYLPERLQIRDQGFRTPVRVINLMDHSPGFEDRALGHLFERNFGRVRPMADYLRQERPRRVREPGSASAYSNYGAALAGQAVSYVAGKPFERLIEERIFLPARMNSTSFREPHPPKAGIPGAIPKRLGDNISEGYRWTPGGYVARPFEYISQVAPAGSASSTAADMARYMQLLLNGGTLDGAVIYGPGAARAFNTPIRKTSPGINGWRHGFIEYNLPGGRTGFGHAGGTLSFLSNMVVIPDLNLGVFISTNTETGGDLAMGLAGDIVQQFYVAPETFPRKGSRALVERGGDFAGHYVGTRRAYRGLEGMVGLMIGGASVAVTPDGYLLVTANGKTRSFVPQGDLSKGRFISTTGADHLAFAIDGGRAHSFQSAFGDQTFERTGFWKRPEVLAGVAILVGLAALATFGGLFLRNRRDFRESAIQRQAGLLQTTQAVLWLTALALFGAWAANAADIANVMYAWPGATLIIASACVLVAAALTLGGLILVPAIWRGGRRVDSWTATRKAAFTFTALLYGAFTVMLGLWGALTPWSG</sequence>
<protein>
    <submittedName>
        <fullName evidence="5">CubicO group peptidase (Beta-lactamase class C family)</fullName>
    </submittedName>
</protein>
<name>A0A840A2C3_9CAUL</name>
<feature type="transmembrane region" description="Helical" evidence="2">
    <location>
        <begin position="587"/>
        <end position="608"/>
    </location>
</feature>
<evidence type="ECO:0000313" key="5">
    <source>
        <dbReference type="EMBL" id="MBB3891843.1"/>
    </source>
</evidence>
<keyword evidence="6" id="KW-1185">Reference proteome</keyword>
<keyword evidence="3" id="KW-0732">Signal</keyword>
<evidence type="ECO:0000313" key="6">
    <source>
        <dbReference type="Proteomes" id="UP000530564"/>
    </source>
</evidence>
<dbReference type="InterPro" id="IPR001466">
    <property type="entry name" value="Beta-lactam-related"/>
</dbReference>
<dbReference type="RefSeq" id="WP_183773325.1">
    <property type="nucleotide sequence ID" value="NZ_JACIDK010000003.1"/>
</dbReference>
<feature type="transmembrane region" description="Helical" evidence="2">
    <location>
        <begin position="704"/>
        <end position="725"/>
    </location>
</feature>
<dbReference type="InterPro" id="IPR050491">
    <property type="entry name" value="AmpC-like"/>
</dbReference>
<evidence type="ECO:0000259" key="4">
    <source>
        <dbReference type="Pfam" id="PF00144"/>
    </source>
</evidence>
<feature type="transmembrane region" description="Helical" evidence="2">
    <location>
        <begin position="661"/>
        <end position="684"/>
    </location>
</feature>
<reference evidence="5 6" key="1">
    <citation type="submission" date="2020-08" db="EMBL/GenBank/DDBJ databases">
        <title>Genomic Encyclopedia of Type Strains, Phase IV (KMG-IV): sequencing the most valuable type-strain genomes for metagenomic binning, comparative biology and taxonomic classification.</title>
        <authorList>
            <person name="Goeker M."/>
        </authorList>
    </citation>
    <scope>NUCLEOTIDE SEQUENCE [LARGE SCALE GENOMIC DNA]</scope>
    <source>
        <strain evidence="5 6">DSM 21793</strain>
    </source>
</reference>
<dbReference type="SUPFAM" id="SSF56601">
    <property type="entry name" value="beta-lactamase/transpeptidase-like"/>
    <property type="match status" value="1"/>
</dbReference>
<keyword evidence="2" id="KW-1133">Transmembrane helix</keyword>
<organism evidence="5 6">
    <name type="scientific">Phenylobacterium haematophilum</name>
    <dbReference type="NCBI Taxonomy" id="98513"/>
    <lineage>
        <taxon>Bacteria</taxon>
        <taxon>Pseudomonadati</taxon>
        <taxon>Pseudomonadota</taxon>
        <taxon>Alphaproteobacteria</taxon>
        <taxon>Caulobacterales</taxon>
        <taxon>Caulobacteraceae</taxon>
        <taxon>Phenylobacterium</taxon>
    </lineage>
</organism>
<proteinExistence type="predicted"/>
<feature type="domain" description="Beta-lactamase-related" evidence="4">
    <location>
        <begin position="117"/>
        <end position="453"/>
    </location>
</feature>
<feature type="signal peptide" evidence="3">
    <location>
        <begin position="1"/>
        <end position="22"/>
    </location>
</feature>
<dbReference type="Proteomes" id="UP000530564">
    <property type="component" value="Unassembled WGS sequence"/>
</dbReference>
<dbReference type="AlphaFoldDB" id="A0A840A2C3"/>
<dbReference type="Gene3D" id="3.40.710.10">
    <property type="entry name" value="DD-peptidase/beta-lactamase superfamily"/>
    <property type="match status" value="1"/>
</dbReference>
<dbReference type="PANTHER" id="PTHR46825">
    <property type="entry name" value="D-ALANYL-D-ALANINE-CARBOXYPEPTIDASE/ENDOPEPTIDASE AMPH"/>
    <property type="match status" value="1"/>
</dbReference>
<keyword evidence="2" id="KW-0472">Membrane</keyword>
<dbReference type="PANTHER" id="PTHR46825:SF9">
    <property type="entry name" value="BETA-LACTAMASE-RELATED DOMAIN-CONTAINING PROTEIN"/>
    <property type="match status" value="1"/>
</dbReference>
<evidence type="ECO:0000256" key="3">
    <source>
        <dbReference type="SAM" id="SignalP"/>
    </source>
</evidence>
<accession>A0A840A2C3</accession>
<feature type="transmembrane region" description="Helical" evidence="2">
    <location>
        <begin position="629"/>
        <end position="649"/>
    </location>
</feature>
<evidence type="ECO:0000256" key="1">
    <source>
        <dbReference type="SAM" id="MobiDB-lite"/>
    </source>
</evidence>
<gene>
    <name evidence="5" type="ORF">GGQ61_002571</name>
</gene>
<feature type="chain" id="PRO_5032723258" evidence="3">
    <location>
        <begin position="23"/>
        <end position="730"/>
    </location>
</feature>
<dbReference type="EMBL" id="JACIDK010000003">
    <property type="protein sequence ID" value="MBB3891843.1"/>
    <property type="molecule type" value="Genomic_DNA"/>
</dbReference>
<feature type="region of interest" description="Disordered" evidence="1">
    <location>
        <begin position="26"/>
        <end position="69"/>
    </location>
</feature>